<feature type="transmembrane region" description="Helical" evidence="6">
    <location>
        <begin position="315"/>
        <end position="336"/>
    </location>
</feature>
<organism evidence="8 9">
    <name type="scientific">Actinokineospora cianjurensis</name>
    <dbReference type="NCBI Taxonomy" id="585224"/>
    <lineage>
        <taxon>Bacteria</taxon>
        <taxon>Bacillati</taxon>
        <taxon>Actinomycetota</taxon>
        <taxon>Actinomycetes</taxon>
        <taxon>Pseudonocardiales</taxon>
        <taxon>Pseudonocardiaceae</taxon>
        <taxon>Actinokineospora</taxon>
    </lineage>
</organism>
<comment type="subcellular location">
    <subcellularLocation>
        <location evidence="1">Membrane</location>
        <topology evidence="1">Multi-pass membrane protein</topology>
    </subcellularLocation>
</comment>
<evidence type="ECO:0000256" key="6">
    <source>
        <dbReference type="SAM" id="Phobius"/>
    </source>
</evidence>
<dbReference type="InterPro" id="IPR036259">
    <property type="entry name" value="MFS_trans_sf"/>
</dbReference>
<feature type="transmembrane region" description="Helical" evidence="6">
    <location>
        <begin position="35"/>
        <end position="54"/>
    </location>
</feature>
<feature type="region of interest" description="Disordered" evidence="5">
    <location>
        <begin position="366"/>
        <end position="419"/>
    </location>
</feature>
<dbReference type="PANTHER" id="PTHR10924:SF6">
    <property type="entry name" value="SOLUTE CARRIER FAMILY 49 MEMBER A3"/>
    <property type="match status" value="1"/>
</dbReference>
<reference evidence="8 9" key="1">
    <citation type="submission" date="2018-10" db="EMBL/GenBank/DDBJ databases">
        <title>Genomic Encyclopedia of Archaeal and Bacterial Type Strains, Phase II (KMG-II): from individual species to whole genera.</title>
        <authorList>
            <person name="Goeker M."/>
        </authorList>
    </citation>
    <scope>NUCLEOTIDE SEQUENCE [LARGE SCALE GENOMIC DNA]</scope>
    <source>
        <strain evidence="8 9">DSM 45657</strain>
    </source>
</reference>
<feature type="transmembrane region" description="Helical" evidence="6">
    <location>
        <begin position="151"/>
        <end position="174"/>
    </location>
</feature>
<feature type="transmembrane region" description="Helical" evidence="6">
    <location>
        <begin position="283"/>
        <end position="303"/>
    </location>
</feature>
<feature type="compositionally biased region" description="Polar residues" evidence="5">
    <location>
        <begin position="389"/>
        <end position="400"/>
    </location>
</feature>
<gene>
    <name evidence="8" type="ORF">CLV68_1033</name>
</gene>
<dbReference type="GO" id="GO:0022857">
    <property type="term" value="F:transmembrane transporter activity"/>
    <property type="evidence" value="ECO:0007669"/>
    <property type="project" value="InterPro"/>
</dbReference>
<feature type="chain" id="PRO_5019335622" evidence="7">
    <location>
        <begin position="20"/>
        <end position="419"/>
    </location>
</feature>
<dbReference type="SUPFAM" id="SSF103473">
    <property type="entry name" value="MFS general substrate transporter"/>
    <property type="match status" value="1"/>
</dbReference>
<evidence type="ECO:0000313" key="9">
    <source>
        <dbReference type="Proteomes" id="UP000282454"/>
    </source>
</evidence>
<feature type="transmembrane region" description="Helical" evidence="6">
    <location>
        <begin position="342"/>
        <end position="359"/>
    </location>
</feature>
<feature type="transmembrane region" description="Helical" evidence="6">
    <location>
        <begin position="194"/>
        <end position="215"/>
    </location>
</feature>
<dbReference type="InterPro" id="IPR011701">
    <property type="entry name" value="MFS"/>
</dbReference>
<dbReference type="Pfam" id="PF07690">
    <property type="entry name" value="MFS_1"/>
    <property type="match status" value="1"/>
</dbReference>
<feature type="transmembrane region" description="Helical" evidence="6">
    <location>
        <begin position="230"/>
        <end position="248"/>
    </location>
</feature>
<feature type="compositionally biased region" description="Basic and acidic residues" evidence="5">
    <location>
        <begin position="408"/>
        <end position="419"/>
    </location>
</feature>
<evidence type="ECO:0000256" key="5">
    <source>
        <dbReference type="SAM" id="MobiDB-lite"/>
    </source>
</evidence>
<dbReference type="InterPro" id="IPR049680">
    <property type="entry name" value="FLVCR1-2_SLC49-like"/>
</dbReference>
<feature type="transmembrane region" description="Helical" evidence="6">
    <location>
        <begin position="122"/>
        <end position="145"/>
    </location>
</feature>
<keyword evidence="7" id="KW-0732">Signal</keyword>
<dbReference type="EMBL" id="RCDD01000001">
    <property type="protein sequence ID" value="RLK60527.1"/>
    <property type="molecule type" value="Genomic_DNA"/>
</dbReference>
<keyword evidence="9" id="KW-1185">Reference proteome</keyword>
<dbReference type="PANTHER" id="PTHR10924">
    <property type="entry name" value="MAJOR FACILITATOR SUPERFAMILY PROTEIN-RELATED"/>
    <property type="match status" value="1"/>
</dbReference>
<dbReference type="Gene3D" id="1.20.1250.20">
    <property type="entry name" value="MFS general substrate transporter like domains"/>
    <property type="match status" value="1"/>
</dbReference>
<evidence type="ECO:0000256" key="1">
    <source>
        <dbReference type="ARBA" id="ARBA00004141"/>
    </source>
</evidence>
<evidence type="ECO:0000256" key="4">
    <source>
        <dbReference type="ARBA" id="ARBA00023136"/>
    </source>
</evidence>
<comment type="caution">
    <text evidence="8">The sequence shown here is derived from an EMBL/GenBank/DDBJ whole genome shotgun (WGS) entry which is preliminary data.</text>
</comment>
<protein>
    <submittedName>
        <fullName evidence="8">CP family cyanate transporter-like MFS transporter</fullName>
    </submittedName>
</protein>
<feature type="transmembrane region" description="Helical" evidence="6">
    <location>
        <begin position="61"/>
        <end position="79"/>
    </location>
</feature>
<feature type="transmembrane region" description="Helical" evidence="6">
    <location>
        <begin position="85"/>
        <end position="110"/>
    </location>
</feature>
<accession>A0A421B825</accession>
<feature type="transmembrane region" description="Helical" evidence="6">
    <location>
        <begin position="260"/>
        <end position="277"/>
    </location>
</feature>
<feature type="compositionally biased region" description="Basic and acidic residues" evidence="5">
    <location>
        <begin position="366"/>
        <end position="378"/>
    </location>
</feature>
<evidence type="ECO:0000256" key="3">
    <source>
        <dbReference type="ARBA" id="ARBA00022989"/>
    </source>
</evidence>
<proteinExistence type="predicted"/>
<feature type="signal peptide" evidence="7">
    <location>
        <begin position="1"/>
        <end position="19"/>
    </location>
</feature>
<evidence type="ECO:0000256" key="7">
    <source>
        <dbReference type="SAM" id="SignalP"/>
    </source>
</evidence>
<dbReference type="Proteomes" id="UP000282454">
    <property type="component" value="Unassembled WGS sequence"/>
</dbReference>
<keyword evidence="3 6" id="KW-1133">Transmembrane helix</keyword>
<evidence type="ECO:0000313" key="8">
    <source>
        <dbReference type="EMBL" id="RLK60527.1"/>
    </source>
</evidence>
<dbReference type="AlphaFoldDB" id="A0A421B825"/>
<name>A0A421B825_9PSEU</name>
<dbReference type="GO" id="GO:0016020">
    <property type="term" value="C:membrane"/>
    <property type="evidence" value="ECO:0007669"/>
    <property type="project" value="UniProtKB-SubCell"/>
</dbReference>
<evidence type="ECO:0000256" key="2">
    <source>
        <dbReference type="ARBA" id="ARBA00022692"/>
    </source>
</evidence>
<keyword evidence="4 6" id="KW-0472">Membrane</keyword>
<keyword evidence="2 6" id="KW-0812">Transmembrane</keyword>
<sequence>MVAFAALGVATQVSWLAYAATTTVAARHFGVSEEAVGWLANLFPLLFVVLAVPTGMALDRALRPTLAAGAVLIAAGAALRVTQDAYWAALVGQTLAAIAQPILANAITRVAAAYLKPEHRPLGIAIGAGATYLGMIIAIGVGTAIPSDVPAVVAVGGVISVVAAVAGLFALRVVPPWRPESEVSPLRVVREPGVPVLAAIVFLGMGIFVALATWLEPLLAPAHISADTSGLLLLAMLVAGVAGCVLVPPFAARRAVEPRALQLAGFVTALACVVLGFAPTAGIAAGLPLGFFLLSALPVALAMVERADPATAGPVTSLIWMTGNAGGVVVSLAVGALLDRPVLAFALLAALGVGAAWLARGLQQHEDDVPRPEGHHELAGGGDAAVCEQTGTSVTAQDRGSQPDGLDGEERHESPTECG</sequence>